<evidence type="ECO:0000313" key="1">
    <source>
        <dbReference type="EMBL" id="KFM78986.1"/>
    </source>
</evidence>
<evidence type="ECO:0008006" key="3">
    <source>
        <dbReference type="Google" id="ProtNLM"/>
    </source>
</evidence>
<organism evidence="1 2">
    <name type="scientific">Stegodyphus mimosarum</name>
    <name type="common">African social velvet spider</name>
    <dbReference type="NCBI Taxonomy" id="407821"/>
    <lineage>
        <taxon>Eukaryota</taxon>
        <taxon>Metazoa</taxon>
        <taxon>Ecdysozoa</taxon>
        <taxon>Arthropoda</taxon>
        <taxon>Chelicerata</taxon>
        <taxon>Arachnida</taxon>
        <taxon>Araneae</taxon>
        <taxon>Araneomorphae</taxon>
        <taxon>Entelegynae</taxon>
        <taxon>Eresoidea</taxon>
        <taxon>Eresidae</taxon>
        <taxon>Stegodyphus</taxon>
    </lineage>
</organism>
<accession>A0A087UNP7</accession>
<dbReference type="AlphaFoldDB" id="A0A087UNP7"/>
<dbReference type="OrthoDB" id="6431883at2759"/>
<dbReference type="PANTHER" id="PTHR45913:SF21">
    <property type="entry name" value="DUF4371 DOMAIN-CONTAINING PROTEIN"/>
    <property type="match status" value="1"/>
</dbReference>
<protein>
    <recommendedName>
        <fullName evidence="3">SPIN-DOC-like zinc-finger domain-containing protein</fullName>
    </recommendedName>
</protein>
<keyword evidence="2" id="KW-1185">Reference proteome</keyword>
<sequence>MGRKSFRIVNAKCVCYICHGSVALPEKGNVGRHFESVHGSFNSDFPLKSELHKQRLKEFKSQLIRQQSYFIKTNTIPKAAIVASFRVSHVVAKHKVFADGEIINESFLEAND</sequence>
<evidence type="ECO:0000313" key="2">
    <source>
        <dbReference type="Proteomes" id="UP000054359"/>
    </source>
</evidence>
<gene>
    <name evidence="1" type="ORF">X975_04965</name>
</gene>
<dbReference type="EMBL" id="KK120762">
    <property type="protein sequence ID" value="KFM78986.1"/>
    <property type="molecule type" value="Genomic_DNA"/>
</dbReference>
<dbReference type="PANTHER" id="PTHR45913">
    <property type="entry name" value="EPM2A-INTERACTING PROTEIN 1"/>
    <property type="match status" value="1"/>
</dbReference>
<reference evidence="1 2" key="1">
    <citation type="submission" date="2013-11" db="EMBL/GenBank/DDBJ databases">
        <title>Genome sequencing of Stegodyphus mimosarum.</title>
        <authorList>
            <person name="Bechsgaard J."/>
        </authorList>
    </citation>
    <scope>NUCLEOTIDE SEQUENCE [LARGE SCALE GENOMIC DNA]</scope>
</reference>
<feature type="non-terminal residue" evidence="1">
    <location>
        <position position="112"/>
    </location>
</feature>
<name>A0A087UNP7_STEMI</name>
<dbReference type="Proteomes" id="UP000054359">
    <property type="component" value="Unassembled WGS sequence"/>
</dbReference>
<proteinExistence type="predicted"/>